<comment type="caution">
    <text evidence="1">The sequence shown here is derived from an EMBL/GenBank/DDBJ whole genome shotgun (WGS) entry which is preliminary data.</text>
</comment>
<keyword evidence="2" id="KW-1185">Reference proteome</keyword>
<evidence type="ECO:0000313" key="2">
    <source>
        <dbReference type="Proteomes" id="UP000542742"/>
    </source>
</evidence>
<dbReference type="Proteomes" id="UP000542742">
    <property type="component" value="Unassembled WGS sequence"/>
</dbReference>
<accession>A0A7W7CPN5</accession>
<protein>
    <submittedName>
        <fullName evidence="1">Uncharacterized protein</fullName>
    </submittedName>
</protein>
<gene>
    <name evidence="1" type="ORF">BKA14_002575</name>
</gene>
<dbReference type="EMBL" id="JACHMF010000001">
    <property type="protein sequence ID" value="MBB4692427.1"/>
    <property type="molecule type" value="Genomic_DNA"/>
</dbReference>
<evidence type="ECO:0000313" key="1">
    <source>
        <dbReference type="EMBL" id="MBB4692427.1"/>
    </source>
</evidence>
<dbReference type="RefSeq" id="WP_184951146.1">
    <property type="nucleotide sequence ID" value="NZ_BOMC01000077.1"/>
</dbReference>
<reference evidence="1 2" key="1">
    <citation type="submission" date="2020-08" db="EMBL/GenBank/DDBJ databases">
        <title>Sequencing the genomes of 1000 actinobacteria strains.</title>
        <authorList>
            <person name="Klenk H.-P."/>
        </authorList>
    </citation>
    <scope>NUCLEOTIDE SEQUENCE [LARGE SCALE GENOMIC DNA]</scope>
    <source>
        <strain evidence="1 2">DSM 45518</strain>
    </source>
</reference>
<sequence length="76" mass="8612">MRNGDDSRVPDGGLADDVPENVMFLSPEQYEALQKAREEQGSDLTREQWQAVLKAFEVESATEIQGPRNEEKSMEQ</sequence>
<name>A0A7W7CPN5_9ACTN</name>
<organism evidence="1 2">
    <name type="scientific">Paractinoplanes abujensis</name>
    <dbReference type="NCBI Taxonomy" id="882441"/>
    <lineage>
        <taxon>Bacteria</taxon>
        <taxon>Bacillati</taxon>
        <taxon>Actinomycetota</taxon>
        <taxon>Actinomycetes</taxon>
        <taxon>Micromonosporales</taxon>
        <taxon>Micromonosporaceae</taxon>
        <taxon>Paractinoplanes</taxon>
    </lineage>
</organism>
<dbReference type="AlphaFoldDB" id="A0A7W7CPN5"/>
<proteinExistence type="predicted"/>